<dbReference type="Pfam" id="PF00126">
    <property type="entry name" value="HTH_1"/>
    <property type="match status" value="1"/>
</dbReference>
<dbReference type="GO" id="GO:0003677">
    <property type="term" value="F:DNA binding"/>
    <property type="evidence" value="ECO:0007669"/>
    <property type="project" value="UniProtKB-KW"/>
</dbReference>
<dbReference type="InterPro" id="IPR036388">
    <property type="entry name" value="WH-like_DNA-bd_sf"/>
</dbReference>
<dbReference type="SUPFAM" id="SSF46785">
    <property type="entry name" value="Winged helix' DNA-binding domain"/>
    <property type="match status" value="1"/>
</dbReference>
<accession>A0A3D9ZP25</accession>
<dbReference type="PANTHER" id="PTHR30346">
    <property type="entry name" value="TRANSCRIPTIONAL DUAL REGULATOR HCAR-RELATED"/>
    <property type="match status" value="1"/>
</dbReference>
<organism evidence="6 7">
    <name type="scientific">Asanoa ferruginea</name>
    <dbReference type="NCBI Taxonomy" id="53367"/>
    <lineage>
        <taxon>Bacteria</taxon>
        <taxon>Bacillati</taxon>
        <taxon>Actinomycetota</taxon>
        <taxon>Actinomycetes</taxon>
        <taxon>Micromonosporales</taxon>
        <taxon>Micromonosporaceae</taxon>
        <taxon>Asanoa</taxon>
    </lineage>
</organism>
<reference evidence="6 7" key="1">
    <citation type="submission" date="2018-08" db="EMBL/GenBank/DDBJ databases">
        <title>Sequencing the genomes of 1000 actinobacteria strains.</title>
        <authorList>
            <person name="Klenk H.-P."/>
        </authorList>
    </citation>
    <scope>NUCLEOTIDE SEQUENCE [LARGE SCALE GENOMIC DNA]</scope>
    <source>
        <strain evidence="6 7">DSM 44099</strain>
    </source>
</reference>
<dbReference type="AlphaFoldDB" id="A0A3D9ZP25"/>
<keyword evidence="4" id="KW-0804">Transcription</keyword>
<dbReference type="PANTHER" id="PTHR30346:SF29">
    <property type="entry name" value="LYSR SUBSTRATE-BINDING"/>
    <property type="match status" value="1"/>
</dbReference>
<comment type="caution">
    <text evidence="6">The sequence shown here is derived from an EMBL/GenBank/DDBJ whole genome shotgun (WGS) entry which is preliminary data.</text>
</comment>
<dbReference type="Proteomes" id="UP000256913">
    <property type="component" value="Unassembled WGS sequence"/>
</dbReference>
<keyword evidence="7" id="KW-1185">Reference proteome</keyword>
<evidence type="ECO:0000256" key="3">
    <source>
        <dbReference type="ARBA" id="ARBA00023125"/>
    </source>
</evidence>
<dbReference type="GO" id="GO:0003700">
    <property type="term" value="F:DNA-binding transcription factor activity"/>
    <property type="evidence" value="ECO:0007669"/>
    <property type="project" value="InterPro"/>
</dbReference>
<keyword evidence="2" id="KW-0805">Transcription regulation</keyword>
<dbReference type="PROSITE" id="PS50931">
    <property type="entry name" value="HTH_LYSR"/>
    <property type="match status" value="1"/>
</dbReference>
<dbReference type="FunFam" id="1.10.10.10:FF:000001">
    <property type="entry name" value="LysR family transcriptional regulator"/>
    <property type="match status" value="1"/>
</dbReference>
<dbReference type="Pfam" id="PF03466">
    <property type="entry name" value="LysR_substrate"/>
    <property type="match status" value="1"/>
</dbReference>
<evidence type="ECO:0000256" key="4">
    <source>
        <dbReference type="ARBA" id="ARBA00023163"/>
    </source>
</evidence>
<comment type="similarity">
    <text evidence="1">Belongs to the LysR transcriptional regulatory family.</text>
</comment>
<dbReference type="Gene3D" id="3.40.190.290">
    <property type="match status" value="1"/>
</dbReference>
<dbReference type="EMBL" id="QUMQ01000001">
    <property type="protein sequence ID" value="REF99011.1"/>
    <property type="molecule type" value="Genomic_DNA"/>
</dbReference>
<evidence type="ECO:0000256" key="1">
    <source>
        <dbReference type="ARBA" id="ARBA00009437"/>
    </source>
</evidence>
<name>A0A3D9ZP25_9ACTN</name>
<keyword evidence="3" id="KW-0238">DNA-binding</keyword>
<dbReference type="OrthoDB" id="3181812at2"/>
<dbReference type="InterPro" id="IPR005119">
    <property type="entry name" value="LysR_subst-bd"/>
</dbReference>
<dbReference type="Gene3D" id="1.10.10.10">
    <property type="entry name" value="Winged helix-like DNA-binding domain superfamily/Winged helix DNA-binding domain"/>
    <property type="match status" value="1"/>
</dbReference>
<dbReference type="GO" id="GO:0032993">
    <property type="term" value="C:protein-DNA complex"/>
    <property type="evidence" value="ECO:0007669"/>
    <property type="project" value="TreeGrafter"/>
</dbReference>
<gene>
    <name evidence="6" type="ORF">DFJ67_5037</name>
</gene>
<dbReference type="InterPro" id="IPR036390">
    <property type="entry name" value="WH_DNA-bd_sf"/>
</dbReference>
<evidence type="ECO:0000259" key="5">
    <source>
        <dbReference type="PROSITE" id="PS50931"/>
    </source>
</evidence>
<evidence type="ECO:0000256" key="2">
    <source>
        <dbReference type="ARBA" id="ARBA00023015"/>
    </source>
</evidence>
<protein>
    <submittedName>
        <fullName evidence="6">LysR family transcriptional regulator</fullName>
    </submittedName>
</protein>
<dbReference type="InterPro" id="IPR000847">
    <property type="entry name" value="LysR_HTH_N"/>
</dbReference>
<sequence length="304" mass="32563">MFEMVSISARDTGGMELRNLRHFVALAEERSFTRAAARELIVQSGLSTSIRSLEKDVGGLLFIRGTRPVRLTAAGDALLPEARRTLAAADAARQAVQQVEGVLSGRFTIGTMDSIGHTLPFSAWLAEFALAHPGLEIVVTQQPALRMAELVAGGELDCALLPATRDAGLTVLPLISEPIVLACAPGHPLARKRTVRLADLDGERFVETPPGWAIRALIDETFDAAGLSRRIACEVTDWTTVVDLVAAGVGVALIPEGLNFARLPSPRLIPLADAHLERRLDFVYPAGPAASPATRRFLAVLESR</sequence>
<evidence type="ECO:0000313" key="6">
    <source>
        <dbReference type="EMBL" id="REF99011.1"/>
    </source>
</evidence>
<evidence type="ECO:0000313" key="7">
    <source>
        <dbReference type="Proteomes" id="UP000256913"/>
    </source>
</evidence>
<proteinExistence type="inferred from homology"/>
<feature type="domain" description="HTH lysR-type" evidence="5">
    <location>
        <begin position="15"/>
        <end position="72"/>
    </location>
</feature>
<dbReference type="SUPFAM" id="SSF53850">
    <property type="entry name" value="Periplasmic binding protein-like II"/>
    <property type="match status" value="1"/>
</dbReference>